<evidence type="ECO:0000259" key="2">
    <source>
        <dbReference type="Pfam" id="PF12776"/>
    </source>
</evidence>
<feature type="compositionally biased region" description="Basic and acidic residues" evidence="1">
    <location>
        <begin position="143"/>
        <end position="152"/>
    </location>
</feature>
<dbReference type="Pfam" id="PF12776">
    <property type="entry name" value="Myb_DNA-bind_3"/>
    <property type="match status" value="1"/>
</dbReference>
<accession>A0AAD5G2C1</accession>
<sequence>MHKESWNKLGRTLMEKFGLELTQKQMKNAYGNLTAKYIGWMYLKNKTGNIYNAETNTFSLTNEEWEEFKKGHPKAESLKTVPLPFPELCAELFDGNAATGACKWTSSQTTSGVGSSSCHRAKTLMITETVLHDTEDDAYTDQHTSEPTHESTPEPTYEPIPEHTPEPNARKRAKTSKSPVTADDLARDMQKALQYLIKGK</sequence>
<evidence type="ECO:0000313" key="4">
    <source>
        <dbReference type="Proteomes" id="UP001206925"/>
    </source>
</evidence>
<protein>
    <recommendedName>
        <fullName evidence="2">Myb/SANT-like domain-containing protein</fullName>
    </recommendedName>
</protein>
<reference evidence="3" key="1">
    <citation type="submission" date="2022-06" db="EMBL/GenBank/DDBJ databases">
        <title>Uncovering the hologenomic basis of an extraordinary plant invasion.</title>
        <authorList>
            <person name="Bieker V.C."/>
            <person name="Martin M.D."/>
            <person name="Gilbert T."/>
            <person name="Hodgins K."/>
            <person name="Battlay P."/>
            <person name="Petersen B."/>
            <person name="Wilson J."/>
        </authorList>
    </citation>
    <scope>NUCLEOTIDE SEQUENCE</scope>
    <source>
        <strain evidence="3">AA19_3_7</strain>
        <tissue evidence="3">Leaf</tissue>
    </source>
</reference>
<dbReference type="InterPro" id="IPR024752">
    <property type="entry name" value="Myb/SANT-like_dom"/>
</dbReference>
<comment type="caution">
    <text evidence="3">The sequence shown here is derived from an EMBL/GenBank/DDBJ whole genome shotgun (WGS) entry which is preliminary data.</text>
</comment>
<name>A0AAD5G2C1_AMBAR</name>
<keyword evidence="4" id="KW-1185">Reference proteome</keyword>
<dbReference type="AlphaFoldDB" id="A0AAD5G2C1"/>
<evidence type="ECO:0000256" key="1">
    <source>
        <dbReference type="SAM" id="MobiDB-lite"/>
    </source>
</evidence>
<proteinExistence type="predicted"/>
<feature type="region of interest" description="Disordered" evidence="1">
    <location>
        <begin position="139"/>
        <end position="186"/>
    </location>
</feature>
<organism evidence="3 4">
    <name type="scientific">Ambrosia artemisiifolia</name>
    <name type="common">Common ragweed</name>
    <dbReference type="NCBI Taxonomy" id="4212"/>
    <lineage>
        <taxon>Eukaryota</taxon>
        <taxon>Viridiplantae</taxon>
        <taxon>Streptophyta</taxon>
        <taxon>Embryophyta</taxon>
        <taxon>Tracheophyta</taxon>
        <taxon>Spermatophyta</taxon>
        <taxon>Magnoliopsida</taxon>
        <taxon>eudicotyledons</taxon>
        <taxon>Gunneridae</taxon>
        <taxon>Pentapetalae</taxon>
        <taxon>asterids</taxon>
        <taxon>campanulids</taxon>
        <taxon>Asterales</taxon>
        <taxon>Asteraceae</taxon>
        <taxon>Asteroideae</taxon>
        <taxon>Heliantheae alliance</taxon>
        <taxon>Heliantheae</taxon>
        <taxon>Ambrosia</taxon>
    </lineage>
</organism>
<feature type="domain" description="Myb/SANT-like" evidence="2">
    <location>
        <begin position="2"/>
        <end position="68"/>
    </location>
</feature>
<dbReference type="PANTHER" id="PTHR31704">
    <property type="entry name" value="MYB/SANT-LIKE DNA-BINDING DOMAIN PROTEIN-RELATED"/>
    <property type="match status" value="1"/>
</dbReference>
<gene>
    <name evidence="3" type="ORF">M8C21_023463</name>
</gene>
<dbReference type="Proteomes" id="UP001206925">
    <property type="component" value="Unassembled WGS sequence"/>
</dbReference>
<dbReference type="EMBL" id="JAMZMK010011922">
    <property type="protein sequence ID" value="KAI7725532.1"/>
    <property type="molecule type" value="Genomic_DNA"/>
</dbReference>
<dbReference type="PANTHER" id="PTHR31704:SF40">
    <property type="entry name" value="MYB_SANT-LIKE DOMAIN-CONTAINING PROTEIN"/>
    <property type="match status" value="1"/>
</dbReference>
<feature type="compositionally biased region" description="Basic and acidic residues" evidence="1">
    <location>
        <begin position="160"/>
        <end position="169"/>
    </location>
</feature>
<evidence type="ECO:0000313" key="3">
    <source>
        <dbReference type="EMBL" id="KAI7725532.1"/>
    </source>
</evidence>